<sequence length="131" mass="14323">MEVIAGRDDRDHFSLPNEGLRYLSHLGGNLKGLRVAWSKDLGYAVVDPQVLRVTEAAVRTFATLGCVVEAADPPVGSPQETFSTVVVASLAAALVEKLDEWGDHFESALVTFLERNKDISATEYIKARMAY</sequence>
<gene>
    <name evidence="2" type="ORF">S01H4_58353</name>
</gene>
<evidence type="ECO:0000313" key="2">
    <source>
        <dbReference type="EMBL" id="GAH14224.1"/>
    </source>
</evidence>
<evidence type="ECO:0000259" key="1">
    <source>
        <dbReference type="Pfam" id="PF01425"/>
    </source>
</evidence>
<reference evidence="2" key="1">
    <citation type="journal article" date="2014" name="Front. Microbiol.">
        <title>High frequency of phylogenetically diverse reductive dehalogenase-homologous genes in deep subseafloor sedimentary metagenomes.</title>
        <authorList>
            <person name="Kawai M."/>
            <person name="Futagami T."/>
            <person name="Toyoda A."/>
            <person name="Takaki Y."/>
            <person name="Nishi S."/>
            <person name="Hori S."/>
            <person name="Arai W."/>
            <person name="Tsubouchi T."/>
            <person name="Morono Y."/>
            <person name="Uchiyama I."/>
            <person name="Ito T."/>
            <person name="Fujiyama A."/>
            <person name="Inagaki F."/>
            <person name="Takami H."/>
        </authorList>
    </citation>
    <scope>NUCLEOTIDE SEQUENCE</scope>
    <source>
        <strain evidence="2">Expedition CK06-06</strain>
    </source>
</reference>
<accession>X1EAQ3</accession>
<feature type="domain" description="Amidase" evidence="1">
    <location>
        <begin position="1"/>
        <end position="120"/>
    </location>
</feature>
<dbReference type="Pfam" id="PF01425">
    <property type="entry name" value="Amidase"/>
    <property type="match status" value="1"/>
</dbReference>
<dbReference type="EMBL" id="BART01034075">
    <property type="protein sequence ID" value="GAH14224.1"/>
    <property type="molecule type" value="Genomic_DNA"/>
</dbReference>
<feature type="non-terminal residue" evidence="2">
    <location>
        <position position="131"/>
    </location>
</feature>
<name>X1EAQ3_9ZZZZ</name>
<protein>
    <recommendedName>
        <fullName evidence="1">Amidase domain-containing protein</fullName>
    </recommendedName>
</protein>
<dbReference type="Gene3D" id="3.90.1300.10">
    <property type="entry name" value="Amidase signature (AS) domain"/>
    <property type="match status" value="1"/>
</dbReference>
<comment type="caution">
    <text evidence="2">The sequence shown here is derived from an EMBL/GenBank/DDBJ whole genome shotgun (WGS) entry which is preliminary data.</text>
</comment>
<dbReference type="SUPFAM" id="SSF75304">
    <property type="entry name" value="Amidase signature (AS) enzymes"/>
    <property type="match status" value="1"/>
</dbReference>
<dbReference type="AlphaFoldDB" id="X1EAQ3"/>
<organism evidence="2">
    <name type="scientific">marine sediment metagenome</name>
    <dbReference type="NCBI Taxonomy" id="412755"/>
    <lineage>
        <taxon>unclassified sequences</taxon>
        <taxon>metagenomes</taxon>
        <taxon>ecological metagenomes</taxon>
    </lineage>
</organism>
<proteinExistence type="predicted"/>
<dbReference type="InterPro" id="IPR036928">
    <property type="entry name" value="AS_sf"/>
</dbReference>
<dbReference type="InterPro" id="IPR023631">
    <property type="entry name" value="Amidase_dom"/>
</dbReference>